<accession>A0A5S5C9V2</accession>
<evidence type="ECO:0008006" key="3">
    <source>
        <dbReference type="Google" id="ProtNLM"/>
    </source>
</evidence>
<reference evidence="1 2" key="1">
    <citation type="submission" date="2019-07" db="EMBL/GenBank/DDBJ databases">
        <title>Genomic Encyclopedia of Archaeal and Bacterial Type Strains, Phase II (KMG-II): from individual species to whole genera.</title>
        <authorList>
            <person name="Goeker M."/>
        </authorList>
    </citation>
    <scope>NUCLEOTIDE SEQUENCE [LARGE SCALE GENOMIC DNA]</scope>
    <source>
        <strain evidence="1 2">DSM 17527</strain>
    </source>
</reference>
<sequence length="77" mass="8681">MNISELQNDIIKRVLSLQDEQTLTMLKKILSNSAGETPYTLSDFENQLVSDSVSAYKAGNVVDNDQVFKDNDAWLEK</sequence>
<name>A0A5S5C9V2_9FLAO</name>
<dbReference type="Proteomes" id="UP000324376">
    <property type="component" value="Unassembled WGS sequence"/>
</dbReference>
<comment type="caution">
    <text evidence="1">The sequence shown here is derived from an EMBL/GenBank/DDBJ whole genome shotgun (WGS) entry which is preliminary data.</text>
</comment>
<protein>
    <recommendedName>
        <fullName evidence="3">Addiction module component</fullName>
    </recommendedName>
</protein>
<dbReference type="EMBL" id="VNHU01000002">
    <property type="protein sequence ID" value="TYP76175.1"/>
    <property type="molecule type" value="Genomic_DNA"/>
</dbReference>
<keyword evidence="2" id="KW-1185">Reference proteome</keyword>
<dbReference type="RefSeq" id="WP_148781771.1">
    <property type="nucleotide sequence ID" value="NZ_VNHU01000002.1"/>
</dbReference>
<dbReference type="AlphaFoldDB" id="A0A5S5C9V2"/>
<evidence type="ECO:0000313" key="2">
    <source>
        <dbReference type="Proteomes" id="UP000324376"/>
    </source>
</evidence>
<gene>
    <name evidence="1" type="ORF">BD809_102392</name>
</gene>
<dbReference type="OrthoDB" id="1122787at2"/>
<organism evidence="1 2">
    <name type="scientific">Aquimarina intermedia</name>
    <dbReference type="NCBI Taxonomy" id="350814"/>
    <lineage>
        <taxon>Bacteria</taxon>
        <taxon>Pseudomonadati</taxon>
        <taxon>Bacteroidota</taxon>
        <taxon>Flavobacteriia</taxon>
        <taxon>Flavobacteriales</taxon>
        <taxon>Flavobacteriaceae</taxon>
        <taxon>Aquimarina</taxon>
    </lineage>
</organism>
<proteinExistence type="predicted"/>
<evidence type="ECO:0000313" key="1">
    <source>
        <dbReference type="EMBL" id="TYP76175.1"/>
    </source>
</evidence>